<feature type="repeat" description="ANK" evidence="3">
    <location>
        <begin position="130"/>
        <end position="162"/>
    </location>
</feature>
<evidence type="ECO:0000313" key="5">
    <source>
        <dbReference type="Proteomes" id="UP001596045"/>
    </source>
</evidence>
<dbReference type="Pfam" id="PF00023">
    <property type="entry name" value="Ank"/>
    <property type="match status" value="2"/>
</dbReference>
<protein>
    <submittedName>
        <fullName evidence="4">Ankyrin repeat domain-containing protein</fullName>
    </submittedName>
</protein>
<keyword evidence="2 3" id="KW-0040">ANK repeat</keyword>
<evidence type="ECO:0000256" key="2">
    <source>
        <dbReference type="ARBA" id="ARBA00023043"/>
    </source>
</evidence>
<sequence length="465" mass="52251">MSLLQTIYNNDVNLYDKVKHFVDQGEDLNRITEYGESALRVASNNGRFDVVELLLNAGADSSQLEWTHTISEVVFGTPDSIKKAVQETGDLETTDFWSRTPFLFAIQLGDIEKASLLLELGANRKAVGRCGKTAMAYAIQHNNVSMLKWLVDQGFDTESANDFQDTPLITAASLGMSDCLKFLIDCGADIYKANKIPERAIQVATNMKVVRILVDCGDDINDISPEMHAELLGVEYDATPLVSKEAYIAGRYRQFGTSNAEATENPFWMAMIRSGASGWRASETFSDSGSEPEQAIWSYQRFGRSTTILGDGRIVEIAGEHEDYYDSDFCIYNDVTVFEKNGEIRIFSYPAELFPPTDFHTATLVGDFIYIIGSLGYPESRRPDHTPVYRLNIQSFEIDKVDTTGEIPGWISRHKAFLNGRGEIVLRGGRKIVLENDQEDYIDNTQRYQLCLKSFVWTRLKNEGI</sequence>
<gene>
    <name evidence="4" type="ORF">ACFPM8_09160</name>
</gene>
<dbReference type="PROSITE" id="PS50297">
    <property type="entry name" value="ANK_REP_REGION"/>
    <property type="match status" value="1"/>
</dbReference>
<dbReference type="SUPFAM" id="SSF50965">
    <property type="entry name" value="Galactose oxidase, central domain"/>
    <property type="match status" value="1"/>
</dbReference>
<dbReference type="Pfam" id="PF12796">
    <property type="entry name" value="Ank_2"/>
    <property type="match status" value="1"/>
</dbReference>
<evidence type="ECO:0000313" key="4">
    <source>
        <dbReference type="EMBL" id="MFC5474128.1"/>
    </source>
</evidence>
<comment type="caution">
    <text evidence="4">The sequence shown here is derived from an EMBL/GenBank/DDBJ whole genome shotgun (WGS) entry which is preliminary data.</text>
</comment>
<dbReference type="PROSITE" id="PS50088">
    <property type="entry name" value="ANK_REPEAT"/>
    <property type="match status" value="3"/>
</dbReference>
<dbReference type="Gene3D" id="2.120.10.80">
    <property type="entry name" value="Kelch-type beta propeller"/>
    <property type="match status" value="1"/>
</dbReference>
<evidence type="ECO:0000256" key="1">
    <source>
        <dbReference type="ARBA" id="ARBA00022737"/>
    </source>
</evidence>
<dbReference type="PANTHER" id="PTHR24171">
    <property type="entry name" value="ANKYRIN REPEAT DOMAIN-CONTAINING PROTEIN 39-RELATED"/>
    <property type="match status" value="1"/>
</dbReference>
<keyword evidence="5" id="KW-1185">Reference proteome</keyword>
<feature type="repeat" description="ANK" evidence="3">
    <location>
        <begin position="34"/>
        <end position="66"/>
    </location>
</feature>
<organism evidence="4 5">
    <name type="scientific">Paraherbaspirillum soli</name>
    <dbReference type="NCBI Taxonomy" id="631222"/>
    <lineage>
        <taxon>Bacteria</taxon>
        <taxon>Pseudomonadati</taxon>
        <taxon>Pseudomonadota</taxon>
        <taxon>Betaproteobacteria</taxon>
        <taxon>Burkholderiales</taxon>
        <taxon>Oxalobacteraceae</taxon>
        <taxon>Paraherbaspirillum</taxon>
    </lineage>
</organism>
<dbReference type="InterPro" id="IPR036770">
    <property type="entry name" value="Ankyrin_rpt-contain_sf"/>
</dbReference>
<dbReference type="InterPro" id="IPR002110">
    <property type="entry name" value="Ankyrin_rpt"/>
</dbReference>
<dbReference type="InterPro" id="IPR011043">
    <property type="entry name" value="Gal_Oxase/kelch_b-propeller"/>
</dbReference>
<dbReference type="Proteomes" id="UP001596045">
    <property type="component" value="Unassembled WGS sequence"/>
</dbReference>
<dbReference type="EMBL" id="JBHSMT010000013">
    <property type="protein sequence ID" value="MFC5474128.1"/>
    <property type="molecule type" value="Genomic_DNA"/>
</dbReference>
<dbReference type="SUPFAM" id="SSF48403">
    <property type="entry name" value="Ankyrin repeat"/>
    <property type="match status" value="1"/>
</dbReference>
<accession>A0ABW0MAQ7</accession>
<evidence type="ECO:0000256" key="3">
    <source>
        <dbReference type="PROSITE-ProRule" id="PRU00023"/>
    </source>
</evidence>
<proteinExistence type="predicted"/>
<reference evidence="5" key="1">
    <citation type="journal article" date="2019" name="Int. J. Syst. Evol. Microbiol.">
        <title>The Global Catalogue of Microorganisms (GCM) 10K type strain sequencing project: providing services to taxonomists for standard genome sequencing and annotation.</title>
        <authorList>
            <consortium name="The Broad Institute Genomics Platform"/>
            <consortium name="The Broad Institute Genome Sequencing Center for Infectious Disease"/>
            <person name="Wu L."/>
            <person name="Ma J."/>
        </authorList>
    </citation>
    <scope>NUCLEOTIDE SEQUENCE [LARGE SCALE GENOMIC DNA]</scope>
    <source>
        <strain evidence="5">JCM 17066</strain>
    </source>
</reference>
<name>A0ABW0MAQ7_9BURK</name>
<dbReference type="Gene3D" id="1.25.40.20">
    <property type="entry name" value="Ankyrin repeat-containing domain"/>
    <property type="match status" value="2"/>
</dbReference>
<dbReference type="InterPro" id="IPR015915">
    <property type="entry name" value="Kelch-typ_b-propeller"/>
</dbReference>
<feature type="repeat" description="ANK" evidence="3">
    <location>
        <begin position="163"/>
        <end position="195"/>
    </location>
</feature>
<dbReference type="SMART" id="SM00248">
    <property type="entry name" value="ANK"/>
    <property type="match status" value="4"/>
</dbReference>
<keyword evidence="1" id="KW-0677">Repeat</keyword>